<organism evidence="1 2">
    <name type="scientific">Scomber scombrus</name>
    <name type="common">Atlantic mackerel</name>
    <name type="synonym">Scomber vernalis</name>
    <dbReference type="NCBI Taxonomy" id="13677"/>
    <lineage>
        <taxon>Eukaryota</taxon>
        <taxon>Metazoa</taxon>
        <taxon>Chordata</taxon>
        <taxon>Craniata</taxon>
        <taxon>Vertebrata</taxon>
        <taxon>Euteleostomi</taxon>
        <taxon>Actinopterygii</taxon>
        <taxon>Neopterygii</taxon>
        <taxon>Teleostei</taxon>
        <taxon>Neoteleostei</taxon>
        <taxon>Acanthomorphata</taxon>
        <taxon>Pelagiaria</taxon>
        <taxon>Scombriformes</taxon>
        <taxon>Scombridae</taxon>
        <taxon>Scomber</taxon>
    </lineage>
</organism>
<protein>
    <submittedName>
        <fullName evidence="1">Uncharacterized protein LOC124060169</fullName>
    </submittedName>
</protein>
<dbReference type="EMBL" id="CAWUFR010001627">
    <property type="protein sequence ID" value="CAK6984127.1"/>
    <property type="molecule type" value="Genomic_DNA"/>
</dbReference>
<gene>
    <name evidence="1" type="ORF">FSCOSCO3_A023455</name>
</gene>
<keyword evidence="2" id="KW-1185">Reference proteome</keyword>
<comment type="caution">
    <text evidence="1">The sequence shown here is derived from an EMBL/GenBank/DDBJ whole genome shotgun (WGS) entry which is preliminary data.</text>
</comment>
<reference evidence="1 2" key="1">
    <citation type="submission" date="2024-01" db="EMBL/GenBank/DDBJ databases">
        <authorList>
            <person name="Alioto T."/>
            <person name="Alioto T."/>
            <person name="Gomez Garrido J."/>
        </authorList>
    </citation>
    <scope>NUCLEOTIDE SEQUENCE [LARGE SCALE GENOMIC DNA]</scope>
</reference>
<proteinExistence type="predicted"/>
<dbReference type="Proteomes" id="UP001314229">
    <property type="component" value="Unassembled WGS sequence"/>
</dbReference>
<dbReference type="AlphaFoldDB" id="A0AAV1QIE7"/>
<evidence type="ECO:0000313" key="1">
    <source>
        <dbReference type="EMBL" id="CAK6984127.1"/>
    </source>
</evidence>
<accession>A0AAV1QIE7</accession>
<name>A0AAV1QIE7_SCOSC</name>
<evidence type="ECO:0000313" key="2">
    <source>
        <dbReference type="Proteomes" id="UP001314229"/>
    </source>
</evidence>
<sequence>MPPTKQPKANILKIQVKAFAGDNTENIVEETVMESSHVVTPVVVNHPQTRKIEVKPFVRQHRSTKCAYDITQMDSEQPKTLKIEVKPFVRQHRFTECAYDISKMDSEQPKTLKIKVKPYGAQHAQNIVEQTVAEAPREIYSMDLEELEEKILSSYEEANAAKEMSLEPVDKVNSWDLDSLEETILRSYEKANAVKDNSVKEMSLEPVDKVTLVEVKPTENTVEQRAANPSGSCNPIKSTRENETPLQSFVTLLTVRVMTKFHPVQSQNEERFVKHTKKVVNQTLEGLNIPEDFCPDIKYSDKICKAVTRDLKKYSGKETLRTLIILDSSSVDKALVKALQTHITEVFDELSKKEDSSSWRNCILHVASVIGF</sequence>